<sequence>MPAWLKLLNAGGLAGGGAVVDERIVLGSEEVFVKSGGADATLRATIPHSSGGVRTMIELGVDVNGADWSGFTPLHWTSDKTTVDLLIEAGANIEGREIGGSTPLNCTHELDEICALVDHGADFNTQDKDSRMPSHMPYMIHAVNMGIVEIVEFLLKSGADETVVDNEGKTAMQRLDGGILHPNLHSYTKETQEDVDLARRARELLTNALADGADKRWRRRALLVLCIARHRRGKAQLLDFWGRERQRQLGSCGGAGAGRGVGSGDLEDISDDRGIPVKPIQTPPSVPRDQTQMGT</sequence>
<evidence type="ECO:0000313" key="4">
    <source>
        <dbReference type="EMBL" id="CBJ48577.1"/>
    </source>
</evidence>
<dbReference type="InParanoid" id="D7FZV2"/>
<reference evidence="4 5" key="1">
    <citation type="journal article" date="2010" name="Nature">
        <title>The Ectocarpus genome and the independent evolution of multicellularity in brown algae.</title>
        <authorList>
            <person name="Cock J.M."/>
            <person name="Sterck L."/>
            <person name="Rouze P."/>
            <person name="Scornet D."/>
            <person name="Allen A.E."/>
            <person name="Amoutzias G."/>
            <person name="Anthouard V."/>
            <person name="Artiguenave F."/>
            <person name="Aury J.M."/>
            <person name="Badger J.H."/>
            <person name="Beszteri B."/>
            <person name="Billiau K."/>
            <person name="Bonnet E."/>
            <person name="Bothwell J.H."/>
            <person name="Bowler C."/>
            <person name="Boyen C."/>
            <person name="Brownlee C."/>
            <person name="Carrano C.J."/>
            <person name="Charrier B."/>
            <person name="Cho G.Y."/>
            <person name="Coelho S.M."/>
            <person name="Collen J."/>
            <person name="Corre E."/>
            <person name="Da Silva C."/>
            <person name="Delage L."/>
            <person name="Delaroque N."/>
            <person name="Dittami S.M."/>
            <person name="Doulbeau S."/>
            <person name="Elias M."/>
            <person name="Farnham G."/>
            <person name="Gachon C.M."/>
            <person name="Gschloessl B."/>
            <person name="Heesch S."/>
            <person name="Jabbari K."/>
            <person name="Jubin C."/>
            <person name="Kawai H."/>
            <person name="Kimura K."/>
            <person name="Kloareg B."/>
            <person name="Kupper F.C."/>
            <person name="Lang D."/>
            <person name="Le Bail A."/>
            <person name="Leblanc C."/>
            <person name="Lerouge P."/>
            <person name="Lohr M."/>
            <person name="Lopez P.J."/>
            <person name="Martens C."/>
            <person name="Maumus F."/>
            <person name="Michel G."/>
            <person name="Miranda-Saavedra D."/>
            <person name="Morales J."/>
            <person name="Moreau H."/>
            <person name="Motomura T."/>
            <person name="Nagasato C."/>
            <person name="Napoli C.A."/>
            <person name="Nelson D.R."/>
            <person name="Nyvall-Collen P."/>
            <person name="Peters A.F."/>
            <person name="Pommier C."/>
            <person name="Potin P."/>
            <person name="Poulain J."/>
            <person name="Quesneville H."/>
            <person name="Read B."/>
            <person name="Rensing S.A."/>
            <person name="Ritter A."/>
            <person name="Rousvoal S."/>
            <person name="Samanta M."/>
            <person name="Samson G."/>
            <person name="Schroeder D.C."/>
            <person name="Segurens B."/>
            <person name="Strittmatter M."/>
            <person name="Tonon T."/>
            <person name="Tregear J.W."/>
            <person name="Valentin K."/>
            <person name="von Dassow P."/>
            <person name="Yamagishi T."/>
            <person name="Van de Peer Y."/>
            <person name="Wincker P."/>
        </authorList>
    </citation>
    <scope>NUCLEOTIDE SEQUENCE [LARGE SCALE GENOMIC DNA]</scope>
    <source>
        <strain evidence="5">Ec32 / CCAP1310/4</strain>
    </source>
</reference>
<keyword evidence="1" id="KW-0677">Repeat</keyword>
<dbReference type="STRING" id="2880.D7FZV2"/>
<evidence type="ECO:0000256" key="1">
    <source>
        <dbReference type="ARBA" id="ARBA00022737"/>
    </source>
</evidence>
<dbReference type="EMBL" id="FN648586">
    <property type="protein sequence ID" value="CBJ48577.1"/>
    <property type="molecule type" value="Genomic_DNA"/>
</dbReference>
<dbReference type="Proteomes" id="UP000002630">
    <property type="component" value="Linkage Group LG21"/>
</dbReference>
<dbReference type="SUPFAM" id="SSF48403">
    <property type="entry name" value="Ankyrin repeat"/>
    <property type="match status" value="1"/>
</dbReference>
<evidence type="ECO:0000256" key="3">
    <source>
        <dbReference type="SAM" id="MobiDB-lite"/>
    </source>
</evidence>
<accession>D7FZV2</accession>
<dbReference type="EMBL" id="FN649746">
    <property type="protein sequence ID" value="CBJ48577.1"/>
    <property type="molecule type" value="Genomic_DNA"/>
</dbReference>
<evidence type="ECO:0000256" key="2">
    <source>
        <dbReference type="ARBA" id="ARBA00023043"/>
    </source>
</evidence>
<dbReference type="InterPro" id="IPR036770">
    <property type="entry name" value="Ankyrin_rpt-contain_sf"/>
</dbReference>
<proteinExistence type="predicted"/>
<dbReference type="PANTHER" id="PTHR24126">
    <property type="entry name" value="ANKYRIN REPEAT, PH AND SEC7 DOMAIN CONTAINING PROTEIN SECG-RELATED"/>
    <property type="match status" value="1"/>
</dbReference>
<protein>
    <submittedName>
        <fullName evidence="4">EsV-1-157</fullName>
    </submittedName>
</protein>
<keyword evidence="2" id="KW-0040">ANK repeat</keyword>
<dbReference type="Gene3D" id="1.25.40.20">
    <property type="entry name" value="Ankyrin repeat-containing domain"/>
    <property type="match status" value="2"/>
</dbReference>
<gene>
    <name evidence="4" type="ORF">Esi_0039_0011</name>
</gene>
<feature type="compositionally biased region" description="Gly residues" evidence="3">
    <location>
        <begin position="251"/>
        <end position="263"/>
    </location>
</feature>
<keyword evidence="5" id="KW-1185">Reference proteome</keyword>
<organism evidence="4 5">
    <name type="scientific">Ectocarpus siliculosus</name>
    <name type="common">Brown alga</name>
    <name type="synonym">Conferva siliculosa</name>
    <dbReference type="NCBI Taxonomy" id="2880"/>
    <lineage>
        <taxon>Eukaryota</taxon>
        <taxon>Sar</taxon>
        <taxon>Stramenopiles</taxon>
        <taxon>Ochrophyta</taxon>
        <taxon>PX clade</taxon>
        <taxon>Phaeophyceae</taxon>
        <taxon>Ectocarpales</taxon>
        <taxon>Ectocarpaceae</taxon>
        <taxon>Ectocarpus</taxon>
    </lineage>
</organism>
<dbReference type="PANTHER" id="PTHR24126:SF14">
    <property type="entry name" value="ANK_REP_REGION DOMAIN-CONTAINING PROTEIN"/>
    <property type="match status" value="1"/>
</dbReference>
<name>D7FZV2_ECTSI</name>
<feature type="region of interest" description="Disordered" evidence="3">
    <location>
        <begin position="251"/>
        <end position="295"/>
    </location>
</feature>
<evidence type="ECO:0000313" key="5">
    <source>
        <dbReference type="Proteomes" id="UP000002630"/>
    </source>
</evidence>
<dbReference type="AlphaFoldDB" id="D7FZV2"/>
<dbReference type="OrthoDB" id="20872at2759"/>